<dbReference type="CDD" id="cd06171">
    <property type="entry name" value="Sigma70_r4"/>
    <property type="match status" value="1"/>
</dbReference>
<dbReference type="AlphaFoldDB" id="A0A3N6PKP0"/>
<dbReference type="PANTHER" id="PTHR34236">
    <property type="entry name" value="DIMETHYL SULFOXIDE REDUCTASE TRANSCRIPTIONAL ACTIVATOR"/>
    <property type="match status" value="1"/>
</dbReference>
<accession>A0A3N6PKP0</accession>
<reference evidence="4 5" key="1">
    <citation type="submission" date="2018-10" db="EMBL/GenBank/DDBJ databases">
        <title>Natrarchaeobius chitinivorans gen. nov., sp. nov., and Natrarchaeobius haloalkaliphilus sp. nov., alkaliphilic, chitin-utilizing haloarchaea from hypersaline alkaline lakes.</title>
        <authorList>
            <person name="Sorokin D.Y."/>
            <person name="Elcheninov A.G."/>
            <person name="Kostrikina N.A."/>
            <person name="Bale N.J."/>
            <person name="Sinninghe Damste J.S."/>
            <person name="Khijniak T.V."/>
            <person name="Kublanov I.V."/>
            <person name="Toshchakov S.V."/>
        </authorList>
    </citation>
    <scope>NUCLEOTIDE SEQUENCE [LARGE SCALE GENOMIC DNA]</scope>
    <source>
        <strain evidence="4 5">AArcht7</strain>
    </source>
</reference>
<dbReference type="InterPro" id="IPR007050">
    <property type="entry name" value="HTH_bacterioopsin"/>
</dbReference>
<gene>
    <name evidence="4" type="ORF">EA472_14095</name>
</gene>
<dbReference type="Proteomes" id="UP000281431">
    <property type="component" value="Unassembled WGS sequence"/>
</dbReference>
<dbReference type="SUPFAM" id="SSF88659">
    <property type="entry name" value="Sigma3 and sigma4 domains of RNA polymerase sigma factors"/>
    <property type="match status" value="1"/>
</dbReference>
<dbReference type="Gene3D" id="1.10.10.10">
    <property type="entry name" value="Winged helix-like DNA-binding domain superfamily/Winged helix DNA-binding domain"/>
    <property type="match status" value="1"/>
</dbReference>
<keyword evidence="1" id="KW-0805">Transcription regulation</keyword>
<protein>
    <submittedName>
        <fullName evidence="4">Winged helix-turn-helix transcriptional regulator</fullName>
    </submittedName>
</protein>
<proteinExistence type="predicted"/>
<dbReference type="InterPro" id="IPR036388">
    <property type="entry name" value="WH-like_DNA-bd_sf"/>
</dbReference>
<evidence type="ECO:0000313" key="5">
    <source>
        <dbReference type="Proteomes" id="UP000281431"/>
    </source>
</evidence>
<sequence>MGFIAEIRLVHDELPLASTIAAHRSVTIRYEYALSTDRPTAFVSLFGDEHASIEASMDEDPTVSNHMRVATFANRTIHRVVLDTDRRIVPDRCGECGSFVFTITSGERGWVVRIHFPDRESLTELRRYCRDRGISFRVTQLYDSTSSDDGTYVLTERQHEILSMAYYGGYYDVPRAMTQDDLAERLGVSDSAVSQRLRRAVAELIEASLETDRTPDVPARL</sequence>
<dbReference type="EMBL" id="REFZ01000009">
    <property type="protein sequence ID" value="RQG99355.1"/>
    <property type="molecule type" value="Genomic_DNA"/>
</dbReference>
<evidence type="ECO:0000259" key="3">
    <source>
        <dbReference type="Pfam" id="PF04967"/>
    </source>
</evidence>
<evidence type="ECO:0000313" key="4">
    <source>
        <dbReference type="EMBL" id="RQG99355.1"/>
    </source>
</evidence>
<dbReference type="PANTHER" id="PTHR34236:SF1">
    <property type="entry name" value="DIMETHYL SULFOXIDE REDUCTASE TRANSCRIPTIONAL ACTIVATOR"/>
    <property type="match status" value="1"/>
</dbReference>
<organism evidence="4 5">
    <name type="scientific">Natrarchaeobius chitinivorans</name>
    <dbReference type="NCBI Taxonomy" id="1679083"/>
    <lineage>
        <taxon>Archaea</taxon>
        <taxon>Methanobacteriati</taxon>
        <taxon>Methanobacteriota</taxon>
        <taxon>Stenosarchaea group</taxon>
        <taxon>Halobacteria</taxon>
        <taxon>Halobacteriales</taxon>
        <taxon>Natrialbaceae</taxon>
        <taxon>Natrarchaeobius</taxon>
    </lineage>
</organism>
<comment type="caution">
    <text evidence="4">The sequence shown here is derived from an EMBL/GenBank/DDBJ whole genome shotgun (WGS) entry which is preliminary data.</text>
</comment>
<name>A0A3N6PKP0_NATCH</name>
<dbReference type="Pfam" id="PF04967">
    <property type="entry name" value="HTH_10"/>
    <property type="match status" value="1"/>
</dbReference>
<evidence type="ECO:0000256" key="2">
    <source>
        <dbReference type="ARBA" id="ARBA00023163"/>
    </source>
</evidence>
<keyword evidence="2" id="KW-0804">Transcription</keyword>
<feature type="domain" description="HTH bat-type" evidence="3">
    <location>
        <begin position="154"/>
        <end position="206"/>
    </location>
</feature>
<evidence type="ECO:0000256" key="1">
    <source>
        <dbReference type="ARBA" id="ARBA00023015"/>
    </source>
</evidence>
<dbReference type="OrthoDB" id="156233at2157"/>
<keyword evidence="5" id="KW-1185">Reference proteome</keyword>
<dbReference type="InterPro" id="IPR013324">
    <property type="entry name" value="RNA_pol_sigma_r3/r4-like"/>
</dbReference>